<dbReference type="RefSeq" id="WP_147661829.1">
    <property type="nucleotide sequence ID" value="NZ_CP042905.2"/>
</dbReference>
<organism evidence="2 3">
    <name type="scientific">Promethearchaeum syntrophicum</name>
    <dbReference type="NCBI Taxonomy" id="2594042"/>
    <lineage>
        <taxon>Archaea</taxon>
        <taxon>Promethearchaeati</taxon>
        <taxon>Promethearchaeota</taxon>
        <taxon>Promethearchaeia</taxon>
        <taxon>Promethearchaeales</taxon>
        <taxon>Promethearchaeaceae</taxon>
        <taxon>Promethearchaeum</taxon>
    </lineage>
</organism>
<evidence type="ECO:0000256" key="1">
    <source>
        <dbReference type="SAM" id="Phobius"/>
    </source>
</evidence>
<reference evidence="2 3" key="2">
    <citation type="journal article" date="2024" name="Int. J. Syst. Evol. Microbiol.">
        <title>Promethearchaeum syntrophicum gen. nov., sp. nov., an anaerobic, obligately syntrophic archaeon, the first isolate of the lineage 'Asgard' archaea, and proposal of the new archaeal phylum Promethearchaeota phyl. nov. and kingdom Promethearchaeati regn. nov.</title>
        <authorList>
            <person name="Imachi H."/>
            <person name="Nobu M.K."/>
            <person name="Kato S."/>
            <person name="Takaki Y."/>
            <person name="Miyazaki M."/>
            <person name="Miyata M."/>
            <person name="Ogawara M."/>
            <person name="Saito Y."/>
            <person name="Sakai S."/>
            <person name="Tahara Y.O."/>
            <person name="Takano Y."/>
            <person name="Tasumi E."/>
            <person name="Uematsu K."/>
            <person name="Yoshimura T."/>
            <person name="Itoh T."/>
            <person name="Ohkuma M."/>
            <person name="Takai K."/>
        </authorList>
    </citation>
    <scope>NUCLEOTIDE SEQUENCE [LARGE SCALE GENOMIC DNA]</scope>
    <source>
        <strain evidence="2 3">MK-D1</strain>
    </source>
</reference>
<dbReference type="KEGG" id="psyt:DSAG12_00715"/>
<name>A0A5B9D6Z4_9ARCH</name>
<keyword evidence="3" id="KW-1185">Reference proteome</keyword>
<evidence type="ECO:0000313" key="3">
    <source>
        <dbReference type="Proteomes" id="UP000321408"/>
    </source>
</evidence>
<evidence type="ECO:0000313" key="2">
    <source>
        <dbReference type="EMBL" id="QEE14894.1"/>
    </source>
</evidence>
<keyword evidence="1" id="KW-0812">Transmembrane</keyword>
<feature type="transmembrane region" description="Helical" evidence="1">
    <location>
        <begin position="401"/>
        <end position="421"/>
    </location>
</feature>
<reference evidence="2 3" key="1">
    <citation type="journal article" date="2020" name="Nature">
        <title>Isolation of an archaeon at the prokaryote-eukaryote interface.</title>
        <authorList>
            <person name="Imachi H."/>
            <person name="Nobu M.K."/>
            <person name="Nakahara N."/>
            <person name="Morono Y."/>
            <person name="Ogawara M."/>
            <person name="Takaki Y."/>
            <person name="Takano Y."/>
            <person name="Uematsu K."/>
            <person name="Ikuta T."/>
            <person name="Ito M."/>
            <person name="Matsui Y."/>
            <person name="Miyazaki M."/>
            <person name="Murata K."/>
            <person name="Saito Y."/>
            <person name="Sakai S."/>
            <person name="Song C."/>
            <person name="Tasumi E."/>
            <person name="Yamanaka Y."/>
            <person name="Yamaguchi T."/>
            <person name="Kamagata Y."/>
            <person name="Tamaki H."/>
            <person name="Takai K."/>
        </authorList>
    </citation>
    <scope>NUCLEOTIDE SEQUENCE [LARGE SCALE GENOMIC DNA]</scope>
    <source>
        <strain evidence="2 3">MK-D1</strain>
    </source>
</reference>
<protein>
    <submittedName>
        <fullName evidence="2">Uncharacterized protein</fullName>
    </submittedName>
</protein>
<dbReference type="AlphaFoldDB" id="A0A5B9D6Z4"/>
<sequence length="451" mass="53396">MTMKEFVSVWTLKQGILHEEKNNNKKNDVIDGYELLQNVCKSQNIVNSPTHMFLTTPNVFFEIYWPTLRNWLHRQIFELDFENPLRLSQELKFEFIVPSEEKIPDYLFICGLSDYIPKLEIKLKDEVQFIIKVDHITRLVEEKIREVDLSSYKKILKNLNDKQNIQDPEQFLRVVIKNIIKNEIPLFIFIADKLLPKDICVLTITCVGNPFKFYNDKELLNFEKKFLSNYEIHLPTGSTYKKGKSKIVWKKILEFFRYIFVFAPVCEPQFFMELFAKNPPGSLWLFIKAPEKFHIELNEDDVSTSNKLIKKNLISKEDPEIASLRLGTNMPLEKSWQARLSFKTKIPKNHIIWLRLLNFISVILIFIWCFAILNFYGFLTQIPFLGNFIEKSVIIANEGEFFSATITFISFLMIAREWLIYEKTVFKLVSKRFALLFFILVSLSLYYVIFC</sequence>
<dbReference type="GeneID" id="41328718"/>
<keyword evidence="1" id="KW-1133">Transmembrane helix</keyword>
<dbReference type="Proteomes" id="UP000321408">
    <property type="component" value="Chromosome"/>
</dbReference>
<accession>A0A5B9D6Z4</accession>
<dbReference type="EMBL" id="CP042905">
    <property type="protein sequence ID" value="QEE14894.1"/>
    <property type="molecule type" value="Genomic_DNA"/>
</dbReference>
<feature type="transmembrane region" description="Helical" evidence="1">
    <location>
        <begin position="352"/>
        <end position="376"/>
    </location>
</feature>
<proteinExistence type="predicted"/>
<keyword evidence="1" id="KW-0472">Membrane</keyword>
<gene>
    <name evidence="2" type="ORF">DSAG12_00715</name>
</gene>
<feature type="transmembrane region" description="Helical" evidence="1">
    <location>
        <begin position="433"/>
        <end position="450"/>
    </location>
</feature>